<feature type="domain" description="RZ-type" evidence="9">
    <location>
        <begin position="1985"/>
        <end position="2054"/>
    </location>
</feature>
<keyword evidence="11" id="KW-1185">Reference proteome</keyword>
<dbReference type="Pfam" id="PF25396">
    <property type="entry name" value="ZNFX1"/>
    <property type="match status" value="1"/>
</dbReference>
<dbReference type="Pfam" id="PF13086">
    <property type="entry name" value="AAA_11"/>
    <property type="match status" value="2"/>
</dbReference>
<feature type="compositionally biased region" description="Polar residues" evidence="8">
    <location>
        <begin position="156"/>
        <end position="171"/>
    </location>
</feature>
<evidence type="ECO:0000256" key="4">
    <source>
        <dbReference type="ARBA" id="ARBA00022737"/>
    </source>
</evidence>
<dbReference type="Pfam" id="PF20173">
    <property type="entry name" value="ZnF_RZ-type"/>
    <property type="match status" value="1"/>
</dbReference>
<dbReference type="FunFam" id="3.40.50.300:FF:000742">
    <property type="entry name" value="NFX1-type zinc finger-containing protein 1"/>
    <property type="match status" value="1"/>
</dbReference>
<dbReference type="Proteomes" id="UP001497382">
    <property type="component" value="Unassembled WGS sequence"/>
</dbReference>
<evidence type="ECO:0000256" key="8">
    <source>
        <dbReference type="SAM" id="MobiDB-lite"/>
    </source>
</evidence>
<dbReference type="SMART" id="SM00438">
    <property type="entry name" value="ZnF_NFX"/>
    <property type="match status" value="5"/>
</dbReference>
<dbReference type="InterPro" id="IPR047187">
    <property type="entry name" value="SF1_C_Upf1"/>
</dbReference>
<dbReference type="Gene3D" id="3.40.50.300">
    <property type="entry name" value="P-loop containing nucleotide triphosphate hydrolases"/>
    <property type="match status" value="3"/>
</dbReference>
<dbReference type="GO" id="GO:0004386">
    <property type="term" value="F:helicase activity"/>
    <property type="evidence" value="ECO:0007669"/>
    <property type="project" value="InterPro"/>
</dbReference>
<evidence type="ECO:0000256" key="5">
    <source>
        <dbReference type="ARBA" id="ARBA00022771"/>
    </source>
</evidence>
<dbReference type="CDD" id="cd17936">
    <property type="entry name" value="EEXXEc_NFX1"/>
    <property type="match status" value="1"/>
</dbReference>
<dbReference type="CDD" id="cd18808">
    <property type="entry name" value="SF1_C_Upf1"/>
    <property type="match status" value="1"/>
</dbReference>
<dbReference type="EMBL" id="CAXIEN010000096">
    <property type="protein sequence ID" value="CAL1276813.1"/>
    <property type="molecule type" value="Genomic_DNA"/>
</dbReference>
<dbReference type="InterPro" id="IPR041677">
    <property type="entry name" value="DNA2/NAM7_AAA_11"/>
</dbReference>
<dbReference type="GO" id="GO:0031380">
    <property type="term" value="C:nuclear RNA-directed RNA polymerase complex"/>
    <property type="evidence" value="ECO:0007669"/>
    <property type="project" value="TreeGrafter"/>
</dbReference>
<comment type="caution">
    <text evidence="10">The sequence shown here is derived from an EMBL/GenBank/DDBJ whole genome shotgun (WGS) entry which is preliminary data.</text>
</comment>
<evidence type="ECO:0000256" key="1">
    <source>
        <dbReference type="ARBA" id="ARBA00004496"/>
    </source>
</evidence>
<dbReference type="GO" id="GO:0031048">
    <property type="term" value="P:regulatory ncRNA-mediated heterochromatin formation"/>
    <property type="evidence" value="ECO:0007669"/>
    <property type="project" value="TreeGrafter"/>
</dbReference>
<dbReference type="GO" id="GO:0002376">
    <property type="term" value="P:immune system process"/>
    <property type="evidence" value="ECO:0007669"/>
    <property type="project" value="UniProtKB-KW"/>
</dbReference>
<reference evidence="10 11" key="1">
    <citation type="submission" date="2024-04" db="EMBL/GenBank/DDBJ databases">
        <authorList>
            <person name="Rising A."/>
            <person name="Reimegard J."/>
            <person name="Sonavane S."/>
            <person name="Akerstrom W."/>
            <person name="Nylinder S."/>
            <person name="Hedman E."/>
            <person name="Kallberg Y."/>
        </authorList>
    </citation>
    <scope>NUCLEOTIDE SEQUENCE [LARGE SCALE GENOMIC DNA]</scope>
</reference>
<keyword evidence="3" id="KW-0479">Metal-binding</keyword>
<evidence type="ECO:0000256" key="7">
    <source>
        <dbReference type="ARBA" id="ARBA00022859"/>
    </source>
</evidence>
<organism evidence="10 11">
    <name type="scientific">Larinioides sclopetarius</name>
    <dbReference type="NCBI Taxonomy" id="280406"/>
    <lineage>
        <taxon>Eukaryota</taxon>
        <taxon>Metazoa</taxon>
        <taxon>Ecdysozoa</taxon>
        <taxon>Arthropoda</taxon>
        <taxon>Chelicerata</taxon>
        <taxon>Arachnida</taxon>
        <taxon>Araneae</taxon>
        <taxon>Araneomorphae</taxon>
        <taxon>Entelegynae</taxon>
        <taxon>Araneoidea</taxon>
        <taxon>Araneidae</taxon>
        <taxon>Larinioides</taxon>
    </lineage>
</organism>
<accession>A0AAV2A295</accession>
<keyword evidence="2" id="KW-0963">Cytoplasm</keyword>
<dbReference type="InterPro" id="IPR057373">
    <property type="entry name" value="ZNFX1"/>
</dbReference>
<gene>
    <name evidence="10" type="ORF">LARSCL_LOCUS8856</name>
</gene>
<feature type="region of interest" description="Disordered" evidence="8">
    <location>
        <begin position="115"/>
        <end position="289"/>
    </location>
</feature>
<evidence type="ECO:0000256" key="2">
    <source>
        <dbReference type="ARBA" id="ARBA00022490"/>
    </source>
</evidence>
<name>A0AAV2A295_9ARAC</name>
<dbReference type="PANTHER" id="PTHR10887:SF341">
    <property type="entry name" value="NFX1-TYPE ZINC FINGER-CONTAINING PROTEIN 1"/>
    <property type="match status" value="1"/>
</dbReference>
<keyword evidence="4" id="KW-0677">Repeat</keyword>
<feature type="compositionally biased region" description="Basic and acidic residues" evidence="8">
    <location>
        <begin position="263"/>
        <end position="280"/>
    </location>
</feature>
<sequence>MGQRQTILTSKRVTEEEESPPLKKLKKEDVVKTVDSKINFTHPDRSFKEFSTKQTIWPSRTVAGYKGTSSSYTARSFKRRRAVRPRKLYAVWNRVDSSEDDIQIKLSGNKKEVFYRARRDEQASDSRASRANNPPRIRDPTPNQRLQNDRRENHNSESFPRTLNNPGQPAESQMYKIKQRDKRNNNSSNKSSRNNNMKKTSSVQNLNQPTRVEDSRTHLNQQLRSHSTNRRVRNRNMKPSRSIQNLDEAPQREDSGRFANQRGKRDFPNDLGDSSRDGNGRRNTANCDQSSSKSRIIKCLSFTRIKNLSEKDPNEVLLTIIDKENGFSLLMNQDVKRDLMAYILIVLGKAASSIMNNNVCKMLTTVTSNRNFFLIKVQQYLASFQMNQKSEEYHLDSLVSLTGFLQKFQVSLPSNAAEILPILLPLLKTTCERFLSSDRASAATSKLKEIEEQNEYVMRKYISEKEIKKTAQNERLQFVDPPENYRSIPVLPNVSDILQACSFLRPNVVDGRYQNTEHYLDVQYRLLREDYVRPLRDGIAEYLRLKKQNKSVKKCKDVKVYSDVQILKQEFVNGGLVHMAFFNDPGFARIKWDFSKRFLTGALLCLSSDDFKSFHFATVARRDSKELSKGLLYIRFEELTDFVLNLNPLINFVVIETTAYFEAYRYNLDALLQLDENTLPLKRYIIETQKSVQKPEYLSAATTYDMRPLLLPLDNIGQADGKGNFVGDFKCPVSVAERVKNIPVLEGNRWPTSAELNLDPSQYAALKAAVTKEFAVIQGPPGTGKTYVGLRIAQLLLHNESKWQSETNSSPILVICYTNHALDQFLEGLLQFTQKIVRVGGRGKNEAIAQYQLSNLKQVIKAKREVPHYIFSNIRQKNYELHRLKEEIDRIRKRVDISALSVLGEIDLKDHISPPHYESLKTIGPLFNLKDDGRFVEDWLATRVSAENQFGSSFEIVERKKDPNHVVITKNISNAAAADAPLEEDGDVGSEGEADVEYIEAQRDINSEEFAGVSYEIPKFEDEDEEIEIVPVSADGWRVQGGRKKIKKYIRHFLKTSEAMSGNEEVRVKNVWMLPMEHRWRLYKLWLERFIKKKEGEGLRMQEMLRNEYNELCEMRTQEDIYVCKQALVVGMTTTGAAKYRHIVQNINPRIIIVEEAAEILESHIVTSLTRDTQHVILIGDHQQLRPNPTVHLLATKYNLNVSLFERMVQNGLDCYRLDIQHRMRPEIASLLVPHIYTNLQNHESVNNYENIKGVSKNVFFLTHEFSELQEHDSKSKVNEHEARFIIKLCKYLILQGYKPSQITVLTTYSGQLFELRRQNDKKGLLKDVKFTVVDNYQGEENDIILISFVRSNIEGQIGFLKIANRVCVSLSRAKKGLFCIGNFHLLSSNSDLWKNIVETLKQNDAIGPSLQLMCQNHPGVSNVVQSDQDFDSVPEGGCSRKCEYRLSCGHVCSLMCHPYDPQHLEIRCLKPCSKKCDYGHPCTKKCYKDCAPCETLVPKTIEGCGHVVQVLCDVQDCEITCNSLCDRYLPCGHMCSNRCSETCVLKCMEKVKVKSIICNHKVVIECSDYDNVDLLMKKCKEPCRTELSCGHMCRGTCGSCRQGRLHIACMQPCKRILVCGHECKSPCSESCPPCKEPCANECSHSKCPKTCGEPCEKCTEPCAWECNHKKCNQICGDPCDRSGCDEPCSKVLECGHPCIGVCGEPCPKDCRECNEEVKDIFFGSEDEPDARFVCLEDCKHIFELQGITQWMTTDIEKTKAIQMKACPKCKTVIRKNLRFGNIVKSCLADIEKVKKITYGDKELNQLKQNELFQRIEHSKKLEELDLIHRLLLKLLTSGRIRNIQELTSIENIINISLSLVDATLPIYAPLPTEDSAFRNLILELQTFMENNKQWLICFIQNEISTASQQQLKELSWEVHRLKLAGNLLGMIKKVTSLNSDARKCLDTLLSIIVTYSPFNEANMKNFTSKFQQFAELAGKAVIHVSEMEKQSILKAMGLTKGHWYQCPNGHVYCITECGGANQESVCNECGERIGGRNHALLASNRVATDMDGATHSAWSDAANMLNYRF</sequence>
<feature type="compositionally biased region" description="Basic and acidic residues" evidence="8">
    <location>
        <begin position="115"/>
        <end position="128"/>
    </location>
</feature>
<feature type="compositionally biased region" description="Polar residues" evidence="8">
    <location>
        <begin position="1"/>
        <end position="11"/>
    </location>
</feature>
<keyword evidence="7" id="KW-0391">Immunity</keyword>
<keyword evidence="6" id="KW-0862">Zinc</keyword>
<dbReference type="InterPro" id="IPR045055">
    <property type="entry name" value="DNA2/NAM7-like"/>
</dbReference>
<evidence type="ECO:0000256" key="3">
    <source>
        <dbReference type="ARBA" id="ARBA00022723"/>
    </source>
</evidence>
<dbReference type="InterPro" id="IPR041679">
    <property type="entry name" value="DNA2/NAM7-like_C"/>
</dbReference>
<evidence type="ECO:0000313" key="10">
    <source>
        <dbReference type="EMBL" id="CAL1276813.1"/>
    </source>
</evidence>
<dbReference type="SUPFAM" id="SSF52540">
    <property type="entry name" value="P-loop containing nucleoside triphosphate hydrolases"/>
    <property type="match status" value="1"/>
</dbReference>
<feature type="region of interest" description="Disordered" evidence="8">
    <location>
        <begin position="1"/>
        <end position="22"/>
    </location>
</feature>
<keyword evidence="5" id="KW-0863">Zinc-finger</keyword>
<comment type="subcellular location">
    <subcellularLocation>
        <location evidence="1">Cytoplasm</location>
    </subcellularLocation>
</comment>
<evidence type="ECO:0000313" key="11">
    <source>
        <dbReference type="Proteomes" id="UP001497382"/>
    </source>
</evidence>
<evidence type="ECO:0000259" key="9">
    <source>
        <dbReference type="PROSITE" id="PS51981"/>
    </source>
</evidence>
<dbReference type="GO" id="GO:0008270">
    <property type="term" value="F:zinc ion binding"/>
    <property type="evidence" value="ECO:0007669"/>
    <property type="project" value="UniProtKB-KW"/>
</dbReference>
<feature type="compositionally biased region" description="Basic residues" evidence="8">
    <location>
        <begin position="227"/>
        <end position="238"/>
    </location>
</feature>
<dbReference type="PROSITE" id="PS51981">
    <property type="entry name" value="ZF_RZ"/>
    <property type="match status" value="1"/>
</dbReference>
<feature type="compositionally biased region" description="Low complexity" evidence="8">
    <location>
        <begin position="185"/>
        <end position="202"/>
    </location>
</feature>
<dbReference type="InterPro" id="IPR000967">
    <property type="entry name" value="Znf_NFX1"/>
</dbReference>
<protein>
    <recommendedName>
        <fullName evidence="9">RZ-type domain-containing protein</fullName>
    </recommendedName>
</protein>
<dbReference type="CDD" id="cd06008">
    <property type="entry name" value="NF-X1-zinc-finger"/>
    <property type="match status" value="1"/>
</dbReference>
<dbReference type="InterPro" id="IPR046439">
    <property type="entry name" value="ZF_RZ_dom"/>
</dbReference>
<dbReference type="PANTHER" id="PTHR10887">
    <property type="entry name" value="DNA2/NAM7 HELICASE FAMILY"/>
    <property type="match status" value="1"/>
</dbReference>
<dbReference type="Pfam" id="PF13087">
    <property type="entry name" value="AAA_12"/>
    <property type="match status" value="1"/>
</dbReference>
<dbReference type="InterPro" id="IPR027417">
    <property type="entry name" value="P-loop_NTPase"/>
</dbReference>
<dbReference type="GO" id="GO:0005737">
    <property type="term" value="C:cytoplasm"/>
    <property type="evidence" value="ECO:0007669"/>
    <property type="project" value="UniProtKB-SubCell"/>
</dbReference>
<evidence type="ECO:0000256" key="6">
    <source>
        <dbReference type="ARBA" id="ARBA00022833"/>
    </source>
</evidence>
<proteinExistence type="predicted"/>